<dbReference type="AlphaFoldDB" id="A0A7G5BSG2"/>
<feature type="domain" description="UspA" evidence="3">
    <location>
        <begin position="3"/>
        <end position="143"/>
    </location>
</feature>
<dbReference type="InterPro" id="IPR006016">
    <property type="entry name" value="UspA"/>
</dbReference>
<dbReference type="InterPro" id="IPR014729">
    <property type="entry name" value="Rossmann-like_a/b/a_fold"/>
</dbReference>
<keyword evidence="2" id="KW-0963">Cytoplasm</keyword>
<evidence type="ECO:0000313" key="4">
    <source>
        <dbReference type="EMBL" id="QMV39896.1"/>
    </source>
</evidence>
<evidence type="ECO:0000256" key="2">
    <source>
        <dbReference type="PIRNR" id="PIRNR006276"/>
    </source>
</evidence>
<dbReference type="PANTHER" id="PTHR46268">
    <property type="entry name" value="STRESS RESPONSE PROTEIN NHAX"/>
    <property type="match status" value="1"/>
</dbReference>
<dbReference type="Proteomes" id="UP000515679">
    <property type="component" value="Chromosome"/>
</dbReference>
<dbReference type="PANTHER" id="PTHR46268:SF15">
    <property type="entry name" value="UNIVERSAL STRESS PROTEIN HP_0031"/>
    <property type="match status" value="1"/>
</dbReference>
<dbReference type="PRINTS" id="PR01438">
    <property type="entry name" value="UNVRSLSTRESS"/>
</dbReference>
<dbReference type="KEGG" id="cchl:FPL14_00755"/>
<accession>A0A7G5BSG2</accession>
<comment type="subcellular location">
    <subcellularLocation>
        <location evidence="2">Cytoplasm</location>
    </subcellularLocation>
</comment>
<evidence type="ECO:0000256" key="1">
    <source>
        <dbReference type="ARBA" id="ARBA00008791"/>
    </source>
</evidence>
<organism evidence="4 5">
    <name type="scientific">Cohnella cholangitidis</name>
    <dbReference type="NCBI Taxonomy" id="2598458"/>
    <lineage>
        <taxon>Bacteria</taxon>
        <taxon>Bacillati</taxon>
        <taxon>Bacillota</taxon>
        <taxon>Bacilli</taxon>
        <taxon>Bacillales</taxon>
        <taxon>Paenibacillaceae</taxon>
        <taxon>Cohnella</taxon>
    </lineage>
</organism>
<gene>
    <name evidence="4" type="ORF">FPL14_00755</name>
</gene>
<protein>
    <recommendedName>
        <fullName evidence="2">Universal stress protein</fullName>
    </recommendedName>
</protein>
<dbReference type="GO" id="GO:0005737">
    <property type="term" value="C:cytoplasm"/>
    <property type="evidence" value="ECO:0007669"/>
    <property type="project" value="UniProtKB-SubCell"/>
</dbReference>
<dbReference type="Pfam" id="PF00582">
    <property type="entry name" value="Usp"/>
    <property type="match status" value="1"/>
</dbReference>
<reference evidence="4 5" key="1">
    <citation type="submission" date="2019-07" db="EMBL/GenBank/DDBJ databases">
        <authorList>
            <person name="Kim J.K."/>
            <person name="Cheong H.-M."/>
            <person name="Choi Y."/>
            <person name="Hwang K.J."/>
            <person name="Lee S."/>
            <person name="Choi C."/>
        </authorList>
    </citation>
    <scope>NUCLEOTIDE SEQUENCE [LARGE SCALE GENOMIC DNA]</scope>
    <source>
        <strain evidence="4 5">KS 22</strain>
    </source>
</reference>
<comment type="similarity">
    <text evidence="1 2">Belongs to the universal stress protein A family.</text>
</comment>
<dbReference type="InterPro" id="IPR006015">
    <property type="entry name" value="Universal_stress_UspA"/>
</dbReference>
<dbReference type="CDD" id="cd00293">
    <property type="entry name" value="USP-like"/>
    <property type="match status" value="1"/>
</dbReference>
<keyword evidence="5" id="KW-1185">Reference proteome</keyword>
<dbReference type="RefSeq" id="WP_182301227.1">
    <property type="nucleotide sequence ID" value="NZ_CP041969.1"/>
</dbReference>
<evidence type="ECO:0000259" key="3">
    <source>
        <dbReference type="Pfam" id="PF00582"/>
    </source>
</evidence>
<dbReference type="Gene3D" id="3.40.50.620">
    <property type="entry name" value="HUPs"/>
    <property type="match status" value="1"/>
</dbReference>
<dbReference type="PIRSF" id="PIRSF006276">
    <property type="entry name" value="UspA"/>
    <property type="match status" value="1"/>
</dbReference>
<sequence length="143" mass="15589">MKYHHILAAYDGSEASVKALSHAVKIAENQQACRLSVAHVASRPAYTIASYGLVLPESYQEKWKEYEDALVQQATGQIEGLPYANVAVLKGHPATAILDYANDHACDLIVMGNRGLGALKEWMLGSVSHHVVQQARIPVLIVK</sequence>
<dbReference type="EMBL" id="CP041969">
    <property type="protein sequence ID" value="QMV39896.1"/>
    <property type="molecule type" value="Genomic_DNA"/>
</dbReference>
<evidence type="ECO:0000313" key="5">
    <source>
        <dbReference type="Proteomes" id="UP000515679"/>
    </source>
</evidence>
<dbReference type="SUPFAM" id="SSF52402">
    <property type="entry name" value="Adenine nucleotide alpha hydrolases-like"/>
    <property type="match status" value="1"/>
</dbReference>
<name>A0A7G5BSG2_9BACL</name>
<proteinExistence type="inferred from homology"/>